<comment type="caution">
    <text evidence="1">The sequence shown here is derived from an EMBL/GenBank/DDBJ whole genome shotgun (WGS) entry which is preliminary data.</text>
</comment>
<protein>
    <recommendedName>
        <fullName evidence="3">Methylisocitrate lyase</fullName>
    </recommendedName>
</protein>
<dbReference type="EMBL" id="CAMPGE010018738">
    <property type="protein sequence ID" value="CAI2377128.1"/>
    <property type="molecule type" value="Genomic_DNA"/>
</dbReference>
<sequence>MQTKIHPGRILRNLMDTKSVMCPGAFNGLVGRIIASQGYESAYVSGGAITTASGVPDIGLLPIDGFTKIISEVWHSSKLPIIADADTGFGEGEMVARTIWEYNKAGAAGLHIEDQVFPKRCGHLSGKSVVPAEEFSSKVRIAAEARDECSDGNFIICARTDAKSVEGLDSAVERAKLYIDSGADMIFPEGLSSLEEFELVSKELKKYSPSTYLLANMTEFGKTPIIDFDDFSKVGYDIVIYPVSTLRIAMKAVEDFLSQLKQDGNVNAGLDNMLTRDKLYDLCNYKPGEEWIYPNPTKKKGE</sequence>
<proteinExistence type="predicted"/>
<dbReference type="Pfam" id="PF13714">
    <property type="entry name" value="PEP_mutase"/>
    <property type="match status" value="1"/>
</dbReference>
<dbReference type="CDD" id="cd00377">
    <property type="entry name" value="ICL_PEPM"/>
    <property type="match status" value="1"/>
</dbReference>
<dbReference type="SUPFAM" id="SSF51621">
    <property type="entry name" value="Phosphoenolpyruvate/pyruvate domain"/>
    <property type="match status" value="1"/>
</dbReference>
<reference evidence="1" key="1">
    <citation type="submission" date="2023-07" db="EMBL/GenBank/DDBJ databases">
        <authorList>
            <consortium name="AG Swart"/>
            <person name="Singh M."/>
            <person name="Singh A."/>
            <person name="Seah K."/>
            <person name="Emmerich C."/>
        </authorList>
    </citation>
    <scope>NUCLEOTIDE SEQUENCE</scope>
    <source>
        <strain evidence="1">DP1</strain>
    </source>
</reference>
<evidence type="ECO:0000313" key="1">
    <source>
        <dbReference type="EMBL" id="CAI2377128.1"/>
    </source>
</evidence>
<organism evidence="1 2">
    <name type="scientific">Euplotes crassus</name>
    <dbReference type="NCBI Taxonomy" id="5936"/>
    <lineage>
        <taxon>Eukaryota</taxon>
        <taxon>Sar</taxon>
        <taxon>Alveolata</taxon>
        <taxon>Ciliophora</taxon>
        <taxon>Intramacronucleata</taxon>
        <taxon>Spirotrichea</taxon>
        <taxon>Hypotrichia</taxon>
        <taxon>Euplotida</taxon>
        <taxon>Euplotidae</taxon>
        <taxon>Moneuplotes</taxon>
    </lineage>
</organism>
<dbReference type="InterPro" id="IPR039556">
    <property type="entry name" value="ICL/PEPM"/>
</dbReference>
<dbReference type="Gene3D" id="3.20.20.60">
    <property type="entry name" value="Phosphoenolpyruvate-binding domains"/>
    <property type="match status" value="1"/>
</dbReference>
<dbReference type="GO" id="GO:0016833">
    <property type="term" value="F:oxo-acid-lyase activity"/>
    <property type="evidence" value="ECO:0007669"/>
    <property type="project" value="UniProtKB-ARBA"/>
</dbReference>
<evidence type="ECO:0000313" key="2">
    <source>
        <dbReference type="Proteomes" id="UP001295684"/>
    </source>
</evidence>
<dbReference type="PANTHER" id="PTHR42905">
    <property type="entry name" value="PHOSPHOENOLPYRUVATE CARBOXYLASE"/>
    <property type="match status" value="1"/>
</dbReference>
<dbReference type="PANTHER" id="PTHR42905:SF5">
    <property type="entry name" value="CARBOXYVINYL-CARBOXYPHOSPHONATE PHOSPHORYLMUTASE, CHLOROPLASTIC"/>
    <property type="match status" value="1"/>
</dbReference>
<dbReference type="InterPro" id="IPR040442">
    <property type="entry name" value="Pyrv_kinase-like_dom_sf"/>
</dbReference>
<dbReference type="AlphaFoldDB" id="A0AAD1XQA4"/>
<keyword evidence="2" id="KW-1185">Reference proteome</keyword>
<evidence type="ECO:0008006" key="3">
    <source>
        <dbReference type="Google" id="ProtNLM"/>
    </source>
</evidence>
<dbReference type="PROSITE" id="PS00161">
    <property type="entry name" value="ISOCITRATE_LYASE"/>
    <property type="match status" value="1"/>
</dbReference>
<accession>A0AAD1XQA4</accession>
<dbReference type="InterPro" id="IPR018523">
    <property type="entry name" value="Isocitrate_lyase_ph_CS"/>
</dbReference>
<dbReference type="Proteomes" id="UP001295684">
    <property type="component" value="Unassembled WGS sequence"/>
</dbReference>
<dbReference type="InterPro" id="IPR015813">
    <property type="entry name" value="Pyrv/PenolPyrv_kinase-like_dom"/>
</dbReference>
<name>A0AAD1XQA4_EUPCR</name>
<gene>
    <name evidence="1" type="ORF">ECRASSUSDP1_LOCUS18511</name>
</gene>